<reference evidence="8 9" key="1">
    <citation type="submission" date="2021-05" db="EMBL/GenBank/DDBJ databases">
        <title>Roseococcus sp. XZZS9, whole genome shotgun sequencing project.</title>
        <authorList>
            <person name="Zhao G."/>
            <person name="Shen L."/>
        </authorList>
    </citation>
    <scope>NUCLEOTIDE SEQUENCE [LARGE SCALE GENOMIC DNA]</scope>
    <source>
        <strain evidence="8 9">XZZS9</strain>
    </source>
</reference>
<dbReference type="Proteomes" id="UP000766336">
    <property type="component" value="Unassembled WGS sequence"/>
</dbReference>
<gene>
    <name evidence="8" type="ORF">KHU32_12640</name>
</gene>
<dbReference type="PANTHER" id="PTHR38459:SF1">
    <property type="entry name" value="PROPHAGE BACTOPRENOL-LINKED GLUCOSE TRANSLOCASE HOMOLOG"/>
    <property type="match status" value="1"/>
</dbReference>
<organism evidence="8 9">
    <name type="scientific">Roseococcus pinisoli</name>
    <dbReference type="NCBI Taxonomy" id="2835040"/>
    <lineage>
        <taxon>Bacteria</taxon>
        <taxon>Pseudomonadati</taxon>
        <taxon>Pseudomonadota</taxon>
        <taxon>Alphaproteobacteria</taxon>
        <taxon>Acetobacterales</taxon>
        <taxon>Roseomonadaceae</taxon>
        <taxon>Roseococcus</taxon>
    </lineage>
</organism>
<evidence type="ECO:0000256" key="5">
    <source>
        <dbReference type="ARBA" id="ARBA00023136"/>
    </source>
</evidence>
<feature type="transmembrane region" description="Helical" evidence="6">
    <location>
        <begin position="12"/>
        <end position="31"/>
    </location>
</feature>
<accession>A0ABS5QGV6</accession>
<comment type="caution">
    <text evidence="8">The sequence shown here is derived from an EMBL/GenBank/DDBJ whole genome shotgun (WGS) entry which is preliminary data.</text>
</comment>
<evidence type="ECO:0000256" key="6">
    <source>
        <dbReference type="SAM" id="Phobius"/>
    </source>
</evidence>
<dbReference type="InterPro" id="IPR051401">
    <property type="entry name" value="GtrA_CellWall_Glycosyl"/>
</dbReference>
<feature type="domain" description="GtrA/DPMS transmembrane" evidence="7">
    <location>
        <begin position="10"/>
        <end position="129"/>
    </location>
</feature>
<feature type="transmembrane region" description="Helical" evidence="6">
    <location>
        <begin position="102"/>
        <end position="123"/>
    </location>
</feature>
<evidence type="ECO:0000313" key="9">
    <source>
        <dbReference type="Proteomes" id="UP000766336"/>
    </source>
</evidence>
<proteinExistence type="inferred from homology"/>
<dbReference type="InterPro" id="IPR007267">
    <property type="entry name" value="GtrA_DPMS_TM"/>
</dbReference>
<evidence type="ECO:0000256" key="2">
    <source>
        <dbReference type="ARBA" id="ARBA00009399"/>
    </source>
</evidence>
<keyword evidence="3 6" id="KW-0812">Transmembrane</keyword>
<evidence type="ECO:0000313" key="8">
    <source>
        <dbReference type="EMBL" id="MBS7811788.1"/>
    </source>
</evidence>
<feature type="transmembrane region" description="Helical" evidence="6">
    <location>
        <begin position="76"/>
        <end position="96"/>
    </location>
</feature>
<evidence type="ECO:0000259" key="7">
    <source>
        <dbReference type="Pfam" id="PF04138"/>
    </source>
</evidence>
<name>A0ABS5QGV6_9PROT</name>
<sequence length="131" mass="13919">MQKTIAQFLRFGVVGVAGFLVDAGVLTVMLWAGLGPYAGRVVSYLAAASTTFALNRAWTFRTAARDAPVTAQWGRFVMLNLVGFAANYGTYAALIAGTEIVATHPVLGVAAGSFAGMFINFGLSRRYVFKT</sequence>
<dbReference type="RefSeq" id="WP_213670438.1">
    <property type="nucleotide sequence ID" value="NZ_JAHCDA010000002.1"/>
</dbReference>
<keyword evidence="5 6" id="KW-0472">Membrane</keyword>
<dbReference type="PANTHER" id="PTHR38459">
    <property type="entry name" value="PROPHAGE BACTOPRENOL-LINKED GLUCOSE TRANSLOCASE HOMOLOG"/>
    <property type="match status" value="1"/>
</dbReference>
<dbReference type="Pfam" id="PF04138">
    <property type="entry name" value="GtrA_DPMS_TM"/>
    <property type="match status" value="1"/>
</dbReference>
<evidence type="ECO:0000256" key="3">
    <source>
        <dbReference type="ARBA" id="ARBA00022692"/>
    </source>
</evidence>
<comment type="similarity">
    <text evidence="2">Belongs to the GtrA family.</text>
</comment>
<protein>
    <submittedName>
        <fullName evidence="8">GtrA family protein</fullName>
    </submittedName>
</protein>
<feature type="transmembrane region" description="Helical" evidence="6">
    <location>
        <begin position="37"/>
        <end position="55"/>
    </location>
</feature>
<comment type="subcellular location">
    <subcellularLocation>
        <location evidence="1">Membrane</location>
        <topology evidence="1">Multi-pass membrane protein</topology>
    </subcellularLocation>
</comment>
<keyword evidence="9" id="KW-1185">Reference proteome</keyword>
<evidence type="ECO:0000256" key="4">
    <source>
        <dbReference type="ARBA" id="ARBA00022989"/>
    </source>
</evidence>
<evidence type="ECO:0000256" key="1">
    <source>
        <dbReference type="ARBA" id="ARBA00004141"/>
    </source>
</evidence>
<keyword evidence="4 6" id="KW-1133">Transmembrane helix</keyword>
<dbReference type="EMBL" id="JAHCDA010000002">
    <property type="protein sequence ID" value="MBS7811788.1"/>
    <property type="molecule type" value="Genomic_DNA"/>
</dbReference>